<sequence length="124" mass="14117">MNRQILGVVIGVVGILLWFMPLVSWQQEFMGVYQNLYQTGYHIGGIAYLQLLSMFAYSFFSWFRLNPLRIISSTLSLLICLLFLFQVLSNAGWGLIGLIIISIAGIVLALRDNKIMKDNLKNEK</sequence>
<organism evidence="2 3">
    <name type="scientific">Thermodesulfovibrio yellowstonii</name>
    <dbReference type="NCBI Taxonomy" id="28262"/>
    <lineage>
        <taxon>Bacteria</taxon>
        <taxon>Pseudomonadati</taxon>
        <taxon>Nitrospirota</taxon>
        <taxon>Thermodesulfovibrionia</taxon>
        <taxon>Thermodesulfovibrionales</taxon>
        <taxon>Thermodesulfovibrionaceae</taxon>
        <taxon>Thermodesulfovibrio</taxon>
    </lineage>
</organism>
<dbReference type="AlphaFoldDB" id="A0A9W6GGB5"/>
<proteinExistence type="predicted"/>
<evidence type="ECO:0000313" key="3">
    <source>
        <dbReference type="Proteomes" id="UP001144297"/>
    </source>
</evidence>
<dbReference type="EMBL" id="BSDX01000001">
    <property type="protein sequence ID" value="GLI53366.1"/>
    <property type="molecule type" value="Genomic_DNA"/>
</dbReference>
<comment type="caution">
    <text evidence="2">The sequence shown here is derived from an EMBL/GenBank/DDBJ whole genome shotgun (WGS) entry which is preliminary data.</text>
</comment>
<reference evidence="2" key="1">
    <citation type="submission" date="2022-12" db="EMBL/GenBank/DDBJ databases">
        <title>Reference genome sequencing for broad-spectrum identification of bacterial and archaeal isolates by mass spectrometry.</title>
        <authorList>
            <person name="Sekiguchi Y."/>
            <person name="Tourlousse D.M."/>
        </authorList>
    </citation>
    <scope>NUCLEOTIDE SEQUENCE</scope>
    <source>
        <strain evidence="2">TSL-P1</strain>
    </source>
</reference>
<keyword evidence="3" id="KW-1185">Reference proteome</keyword>
<feature type="transmembrane region" description="Helical" evidence="1">
    <location>
        <begin position="93"/>
        <end position="110"/>
    </location>
</feature>
<name>A0A9W6GGB5_9BACT</name>
<accession>A0A9W6GGB5</accession>
<evidence type="ECO:0000313" key="2">
    <source>
        <dbReference type="EMBL" id="GLI53366.1"/>
    </source>
</evidence>
<protein>
    <submittedName>
        <fullName evidence="2">Uncharacterized protein</fullName>
    </submittedName>
</protein>
<keyword evidence="1" id="KW-0472">Membrane</keyword>
<feature type="transmembrane region" description="Helical" evidence="1">
    <location>
        <begin position="45"/>
        <end position="63"/>
    </location>
</feature>
<keyword evidence="1" id="KW-1133">Transmembrane helix</keyword>
<keyword evidence="1" id="KW-0812">Transmembrane</keyword>
<dbReference type="Proteomes" id="UP001144297">
    <property type="component" value="Unassembled WGS sequence"/>
</dbReference>
<gene>
    <name evidence="2" type="ORF">TISLANDTSLP1_10590</name>
</gene>
<feature type="transmembrane region" description="Helical" evidence="1">
    <location>
        <begin position="5"/>
        <end position="25"/>
    </location>
</feature>
<feature type="transmembrane region" description="Helical" evidence="1">
    <location>
        <begin position="70"/>
        <end position="87"/>
    </location>
</feature>
<evidence type="ECO:0000256" key="1">
    <source>
        <dbReference type="SAM" id="Phobius"/>
    </source>
</evidence>